<dbReference type="InterPro" id="IPR006073">
    <property type="entry name" value="GTP-bd"/>
</dbReference>
<protein>
    <submittedName>
        <fullName evidence="3">GTP-binding protein, putative</fullName>
    </submittedName>
</protein>
<dbReference type="InterPro" id="IPR012676">
    <property type="entry name" value="TGS-like"/>
</dbReference>
<organism evidence="3 4">
    <name type="scientific">Eimeria tenella</name>
    <name type="common">Coccidian parasite</name>
    <dbReference type="NCBI Taxonomy" id="5802"/>
    <lineage>
        <taxon>Eukaryota</taxon>
        <taxon>Sar</taxon>
        <taxon>Alveolata</taxon>
        <taxon>Apicomplexa</taxon>
        <taxon>Conoidasida</taxon>
        <taxon>Coccidia</taxon>
        <taxon>Eucoccidiorida</taxon>
        <taxon>Eimeriorina</taxon>
        <taxon>Eimeriidae</taxon>
        <taxon>Eimeria</taxon>
    </lineage>
</organism>
<dbReference type="Gene3D" id="3.40.50.300">
    <property type="entry name" value="P-loop containing nucleotide triphosphate hydrolases"/>
    <property type="match status" value="1"/>
</dbReference>
<sequence length="469" mass="50555">MGGDFIIGCVGKPSAGKSTFFNAATEGSTAKVGSYPFTTITPNEGIGYYITDCPCKKYGVGCSPRYGRCVSGRRSVPIRLLDVAGLIPGASEGRGLGCKFLDDLRVADVLLHIIDVSGTTNEKGETTTGYDPSADHEWLLSEVELWIFKNIWGKWTSVARRHAATNSSLLDTFSAQFSGYGAPQTLVAAALQELHRSRRSRSQALQEAAAPAAAAAAAAGVSAGAAVARGTDDASLLPEDLTKWASEDVMELVKTFVKIRFPFVLVLNKCDAGGDVDKNVLRLSSKFRDSPLVLTSALAECFLQKLQQQKMIAYDPCSGTAYCSEDLRGPGSSRLKEEQQQLIKSLKPIDPKAFHRLEKVRDLMLFRHGGTGVAEALRVAVEVLGQRMAVYPVKTLQLSAVDKKGRGPFVECMLVKKGTTVGELAHLLHPAIARNFLFAELPDGRRVGENEVMTPESSIIRITTDKGAQ</sequence>
<dbReference type="Gene3D" id="3.10.20.30">
    <property type="match status" value="1"/>
</dbReference>
<evidence type="ECO:0000259" key="2">
    <source>
        <dbReference type="PROSITE" id="PS51710"/>
    </source>
</evidence>
<reference evidence="3" key="2">
    <citation type="submission" date="2013-10" db="EMBL/GenBank/DDBJ databases">
        <authorList>
            <person name="Aslett M."/>
        </authorList>
    </citation>
    <scope>NUCLEOTIDE SEQUENCE [LARGE SCALE GENOMIC DNA]</scope>
    <source>
        <strain evidence="3">Houghton</strain>
    </source>
</reference>
<dbReference type="OMA" id="WILGNLM"/>
<dbReference type="PROSITE" id="PS51710">
    <property type="entry name" value="G_OBG"/>
    <property type="match status" value="1"/>
</dbReference>
<dbReference type="InterPro" id="IPR031167">
    <property type="entry name" value="G_OBG"/>
</dbReference>
<dbReference type="EMBL" id="HG673920">
    <property type="protein sequence ID" value="CDJ38505.1"/>
    <property type="molecule type" value="Genomic_DNA"/>
</dbReference>
<name>U6KKF4_EIMTE</name>
<dbReference type="Pfam" id="PF01926">
    <property type="entry name" value="MMR_HSR1"/>
    <property type="match status" value="1"/>
</dbReference>
<dbReference type="VEuPathDB" id="ToxoDB:ETH2_0730300"/>
<keyword evidence="1" id="KW-0547">Nucleotide-binding</keyword>
<dbReference type="GO" id="GO:0005737">
    <property type="term" value="C:cytoplasm"/>
    <property type="evidence" value="ECO:0007669"/>
    <property type="project" value="TreeGrafter"/>
</dbReference>
<dbReference type="RefSeq" id="XP_013229343.1">
    <property type="nucleotide sequence ID" value="XM_013373889.1"/>
</dbReference>
<dbReference type="Proteomes" id="UP000030747">
    <property type="component" value="Unassembled WGS sequence"/>
</dbReference>
<evidence type="ECO:0000313" key="4">
    <source>
        <dbReference type="Proteomes" id="UP000030747"/>
    </source>
</evidence>
<dbReference type="OrthoDB" id="545683at2759"/>
<feature type="domain" description="OBG-type G" evidence="2">
    <location>
        <begin position="5"/>
        <end position="315"/>
    </location>
</feature>
<reference evidence="3" key="1">
    <citation type="submission" date="2013-10" db="EMBL/GenBank/DDBJ databases">
        <title>Genomic analysis of the causative agents of coccidiosis in chickens.</title>
        <authorList>
            <person name="Reid A.J."/>
            <person name="Blake D."/>
            <person name="Billington K."/>
            <person name="Browne H."/>
            <person name="Dunn M."/>
            <person name="Hung S."/>
            <person name="Kawahara F."/>
            <person name="Miranda-Saavedra D."/>
            <person name="Mourier T."/>
            <person name="Nagra H."/>
            <person name="Otto T.D."/>
            <person name="Rawlings N."/>
            <person name="Sanchez A."/>
            <person name="Sanders M."/>
            <person name="Subramaniam C."/>
            <person name="Tay Y."/>
            <person name="Dear P."/>
            <person name="Doerig C."/>
            <person name="Gruber A."/>
            <person name="Parkinson J."/>
            <person name="Shirley M."/>
            <person name="Wan K.L."/>
            <person name="Berriman M."/>
            <person name="Tomley F."/>
            <person name="Pain A."/>
        </authorList>
    </citation>
    <scope>NUCLEOTIDE SEQUENCE [LARGE SCALE GENOMIC DNA]</scope>
    <source>
        <strain evidence="3">Houghton</strain>
    </source>
</reference>
<dbReference type="GO" id="GO:0016887">
    <property type="term" value="F:ATP hydrolysis activity"/>
    <property type="evidence" value="ECO:0007669"/>
    <property type="project" value="TreeGrafter"/>
</dbReference>
<keyword evidence="4" id="KW-1185">Reference proteome</keyword>
<evidence type="ECO:0000313" key="3">
    <source>
        <dbReference type="EMBL" id="CDJ38505.1"/>
    </source>
</evidence>
<evidence type="ECO:0000256" key="1">
    <source>
        <dbReference type="ARBA" id="ARBA00022741"/>
    </source>
</evidence>
<dbReference type="PANTHER" id="PTHR23305">
    <property type="entry name" value="OBG GTPASE FAMILY"/>
    <property type="match status" value="1"/>
</dbReference>
<dbReference type="PANTHER" id="PTHR23305:SF1">
    <property type="entry name" value="OBG-TYPE G DOMAIN-CONTAINING PROTEIN"/>
    <property type="match status" value="1"/>
</dbReference>
<dbReference type="CDD" id="cd01899">
    <property type="entry name" value="Ygr210"/>
    <property type="match status" value="1"/>
</dbReference>
<proteinExistence type="predicted"/>
<dbReference type="Pfam" id="PF08438">
    <property type="entry name" value="YGR210-like_G4"/>
    <property type="match status" value="1"/>
</dbReference>
<dbReference type="VEuPathDB" id="ToxoDB:ETH_00017905"/>
<dbReference type="SUPFAM" id="SSF52540">
    <property type="entry name" value="P-loop containing nucleoside triphosphate hydrolases"/>
    <property type="match status" value="1"/>
</dbReference>
<dbReference type="AlphaFoldDB" id="U6KKF4"/>
<dbReference type="SUPFAM" id="SSF81271">
    <property type="entry name" value="TGS-like"/>
    <property type="match status" value="1"/>
</dbReference>
<dbReference type="PRINTS" id="PR00326">
    <property type="entry name" value="GTP1OBG"/>
</dbReference>
<dbReference type="InterPro" id="IPR012675">
    <property type="entry name" value="Beta-grasp_dom_sf"/>
</dbReference>
<dbReference type="InterPro" id="IPR027417">
    <property type="entry name" value="P-loop_NTPase"/>
</dbReference>
<gene>
    <name evidence="3" type="ORF">ETH_00017905</name>
</gene>
<dbReference type="GeneID" id="25252720"/>
<dbReference type="GO" id="GO:0005525">
    <property type="term" value="F:GTP binding"/>
    <property type="evidence" value="ECO:0007669"/>
    <property type="project" value="InterPro"/>
</dbReference>
<dbReference type="InterPro" id="IPR013646">
    <property type="entry name" value="YGR210-like_G4"/>
</dbReference>
<dbReference type="Gene3D" id="1.10.8.470">
    <property type="match status" value="1"/>
</dbReference>
<accession>U6KKF4</accession>